<evidence type="ECO:0000256" key="10">
    <source>
        <dbReference type="RuleBase" id="RU369112"/>
    </source>
</evidence>
<evidence type="ECO:0000256" key="6">
    <source>
        <dbReference type="ARBA" id="ARBA00022525"/>
    </source>
</evidence>
<accession>A0ABQ8LMD3</accession>
<comment type="subunit">
    <text evidence="4 10">Homodimer; disulfide-linked.</text>
</comment>
<evidence type="ECO:0000256" key="7">
    <source>
        <dbReference type="ARBA" id="ARBA00022702"/>
    </source>
</evidence>
<dbReference type="EMBL" id="JACTAM010000021">
    <property type="protein sequence ID" value="KAI2651041.1"/>
    <property type="molecule type" value="Genomic_DNA"/>
</dbReference>
<organism evidence="12 13">
    <name type="scientific">Labeo rohita</name>
    <name type="common">Indian major carp</name>
    <name type="synonym">Cyprinus rohita</name>
    <dbReference type="NCBI Taxonomy" id="84645"/>
    <lineage>
        <taxon>Eukaryota</taxon>
        <taxon>Metazoa</taxon>
        <taxon>Chordata</taxon>
        <taxon>Craniata</taxon>
        <taxon>Vertebrata</taxon>
        <taxon>Euteleostomi</taxon>
        <taxon>Actinopterygii</taxon>
        <taxon>Neopterygii</taxon>
        <taxon>Teleostei</taxon>
        <taxon>Ostariophysi</taxon>
        <taxon>Cypriniformes</taxon>
        <taxon>Cyprinidae</taxon>
        <taxon>Labeoninae</taxon>
        <taxon>Labeonini</taxon>
        <taxon>Labeo</taxon>
    </lineage>
</organism>
<evidence type="ECO:0000256" key="9">
    <source>
        <dbReference type="ARBA" id="ARBA00037055"/>
    </source>
</evidence>
<gene>
    <name evidence="12" type="ORF">H4Q32_019044</name>
</gene>
<dbReference type="PANTHER" id="PTHR11245:SF2">
    <property type="entry name" value="STANNIOCALCIN-2"/>
    <property type="match status" value="1"/>
</dbReference>
<feature type="compositionally biased region" description="Polar residues" evidence="11">
    <location>
        <begin position="238"/>
        <end position="251"/>
    </location>
</feature>
<comment type="subcellular location">
    <subcellularLocation>
        <location evidence="2 10">Secreted</location>
    </subcellularLocation>
</comment>
<comment type="caution">
    <text evidence="12">The sequence shown here is derived from an EMBL/GenBank/DDBJ whole genome shotgun (WGS) entry which is preliminary data.</text>
</comment>
<comment type="function">
    <text evidence="9">Has an anti-hypocalcemic action on calcium and phosphate homeostasis.</text>
</comment>
<evidence type="ECO:0000256" key="2">
    <source>
        <dbReference type="ARBA" id="ARBA00004613"/>
    </source>
</evidence>
<name>A0ABQ8LMD3_LABRO</name>
<dbReference type="InterPro" id="IPR004978">
    <property type="entry name" value="Stanniocalcin"/>
</dbReference>
<feature type="compositionally biased region" description="Polar residues" evidence="11">
    <location>
        <begin position="276"/>
        <end position="286"/>
    </location>
</feature>
<comment type="similarity">
    <text evidence="3 10">Belongs to the stanniocalcin family.</text>
</comment>
<evidence type="ECO:0000256" key="4">
    <source>
        <dbReference type="ARBA" id="ARBA00011748"/>
    </source>
</evidence>
<keyword evidence="7" id="KW-0372">Hormone</keyword>
<dbReference type="Proteomes" id="UP000830375">
    <property type="component" value="Unassembled WGS sequence"/>
</dbReference>
<evidence type="ECO:0000256" key="11">
    <source>
        <dbReference type="SAM" id="MobiDB-lite"/>
    </source>
</evidence>
<evidence type="ECO:0000313" key="12">
    <source>
        <dbReference type="EMBL" id="KAI2651041.1"/>
    </source>
</evidence>
<dbReference type="Pfam" id="PF03298">
    <property type="entry name" value="Stanniocalcin"/>
    <property type="match status" value="1"/>
</dbReference>
<reference evidence="12 13" key="1">
    <citation type="submission" date="2022-01" db="EMBL/GenBank/DDBJ databases">
        <title>A high-quality chromosome-level genome assembly of rohu carp, Labeo rohita.</title>
        <authorList>
            <person name="Arick M.A. II"/>
            <person name="Hsu C.-Y."/>
            <person name="Magbanua Z."/>
            <person name="Pechanova O."/>
            <person name="Grover C."/>
            <person name="Miller E."/>
            <person name="Thrash A."/>
            <person name="Ezzel L."/>
            <person name="Alam S."/>
            <person name="Benzie J."/>
            <person name="Hamilton M."/>
            <person name="Karsi A."/>
            <person name="Lawrence M.L."/>
            <person name="Peterson D.G."/>
        </authorList>
    </citation>
    <scope>NUCLEOTIDE SEQUENCE [LARGE SCALE GENOMIC DNA]</scope>
    <source>
        <strain evidence="13">BAU-BD-2019</strain>
        <tissue evidence="12">Blood</tissue>
    </source>
</reference>
<evidence type="ECO:0000256" key="8">
    <source>
        <dbReference type="ARBA" id="ARBA00023157"/>
    </source>
</evidence>
<evidence type="ECO:0000256" key="1">
    <source>
        <dbReference type="ARBA" id="ARBA00003962"/>
    </source>
</evidence>
<sequence length="301" mass="32974">MCFILYGNATVIGSPSQFYTALSSSSRDMRVQLTIGVFIFFLAVRQTHATDSSSAHDTSHERSLNIQKRRLSLQNTAEIQQCLVNAGDVGCGMFECFNNNSCEIRGLHDICMTFLHNAGKFDSQGKSFIKDALKCMAHGLRHKFSCVSRKCLAVKEMVFQLQRECYVKHNLCSAVRENVNVMLVNILLGCGEEVRVAIARRIRTQCEQNWGALCGSLSLCALGKVENQAGSTLAPVPDTTTSSGASGNSLPPANLLIPEADGETVWTLTEGDEENQSSGPQDNASNTEKELKRSLNATKRR</sequence>
<comment type="function">
    <text evidence="1 10">Its primary function is the prevention of hypercalcemia. Upon release into the circulation, it lowers calcium transport by the gills, thereby reducing its rate of influx from the environment into the extracellular compartment. STC also stimulates phosphate reabsorption by renal proximal tubules. The consequence of this action is increased levels of plasma phosphate, which combines with excess calcium and promotes its disposal into bone and scales.</text>
</comment>
<keyword evidence="8 10" id="KW-1015">Disulfide bond</keyword>
<evidence type="ECO:0000313" key="13">
    <source>
        <dbReference type="Proteomes" id="UP000830375"/>
    </source>
</evidence>
<proteinExistence type="inferred from homology"/>
<keyword evidence="13" id="KW-1185">Reference proteome</keyword>
<evidence type="ECO:0000256" key="5">
    <source>
        <dbReference type="ARBA" id="ARBA00017831"/>
    </source>
</evidence>
<dbReference type="PANTHER" id="PTHR11245">
    <property type="entry name" value="STANNIOCALCIN"/>
    <property type="match status" value="1"/>
</dbReference>
<feature type="region of interest" description="Disordered" evidence="11">
    <location>
        <begin position="231"/>
        <end position="301"/>
    </location>
</feature>
<protein>
    <recommendedName>
        <fullName evidence="5 10">Stanniocalcin</fullName>
        <shortName evidence="10">STC</shortName>
    </recommendedName>
    <alternativeName>
        <fullName evidence="10">Corpuscles of Stannius protein</fullName>
    </alternativeName>
</protein>
<evidence type="ECO:0000256" key="3">
    <source>
        <dbReference type="ARBA" id="ARBA00008693"/>
    </source>
</evidence>
<keyword evidence="6 10" id="KW-0964">Secreted</keyword>